<dbReference type="InterPro" id="IPR001279">
    <property type="entry name" value="Metallo-B-lactamas"/>
</dbReference>
<dbReference type="PANTHER" id="PTHR15032:SF4">
    <property type="entry name" value="N-ACYL-PHOSPHATIDYLETHANOLAMINE-HYDROLYZING PHOSPHOLIPASE D"/>
    <property type="match status" value="1"/>
</dbReference>
<dbReference type="Proteomes" id="UP000001726">
    <property type="component" value="Chromosome"/>
</dbReference>
<dbReference type="STRING" id="465817.ETA_15200"/>
<keyword evidence="3" id="KW-0378">Hydrolase</keyword>
<reference evidence="3 4" key="1">
    <citation type="journal article" date="2008" name="Environ. Microbiol.">
        <title>The genome of Erwinia tasmaniensis strain Et1/99, a non-pathogenic bacterium in the genus Erwinia.</title>
        <authorList>
            <person name="Kube M."/>
            <person name="Migdoll A.M."/>
            <person name="Mueller I."/>
            <person name="Kuhl H."/>
            <person name="Beck A."/>
            <person name="Reinhardt R."/>
            <person name="Geider K."/>
        </authorList>
    </citation>
    <scope>NUCLEOTIDE SEQUENCE [LARGE SCALE GENOMIC DNA]</scope>
    <source>
        <strain evidence="4">DSM 17950 / CFBP 7177 / CIP 109463 / NCPPB 4357 / Et1/99</strain>
    </source>
</reference>
<dbReference type="HOGENOM" id="CLU_020884_1_1_6"/>
<dbReference type="GO" id="GO:0005737">
    <property type="term" value="C:cytoplasm"/>
    <property type="evidence" value="ECO:0007669"/>
    <property type="project" value="TreeGrafter"/>
</dbReference>
<protein>
    <submittedName>
        <fullName evidence="3">Predicted Zn-dependent hydrolases of the beta-lactamase fold</fullName>
    </submittedName>
</protein>
<dbReference type="Pfam" id="PF12706">
    <property type="entry name" value="Lactamase_B_2"/>
    <property type="match status" value="1"/>
</dbReference>
<accession>B2VJ60</accession>
<dbReference type="SUPFAM" id="SSF56281">
    <property type="entry name" value="Metallo-hydrolase/oxidoreductase"/>
    <property type="match status" value="1"/>
</dbReference>
<dbReference type="KEGG" id="eta:ETA_15200"/>
<evidence type="ECO:0000256" key="1">
    <source>
        <dbReference type="SAM" id="MobiDB-lite"/>
    </source>
</evidence>
<dbReference type="EMBL" id="CU468135">
    <property type="protein sequence ID" value="CAO96566.1"/>
    <property type="molecule type" value="Genomic_DNA"/>
</dbReference>
<dbReference type="OrthoDB" id="9805728at2"/>
<evidence type="ECO:0000259" key="2">
    <source>
        <dbReference type="Pfam" id="PF12706"/>
    </source>
</evidence>
<dbReference type="GO" id="GO:0016787">
    <property type="term" value="F:hydrolase activity"/>
    <property type="evidence" value="ECO:0007669"/>
    <property type="project" value="UniProtKB-KW"/>
</dbReference>
<keyword evidence="4" id="KW-1185">Reference proteome</keyword>
<name>B2VJ60_ERWT9</name>
<sequence length="336" mass="38475">MAWKNPWYDPSLSHHTPEGFRNLEPTAQQKGDLQRWRRERKAQGNPRPPAQGYEHFIQRWWQAADLSGDKDCVWWLGHACLLLRNAGRYTLIDPALSSRASPLSFYGPRRKTPPALVIEDLPSLDVVLISHNHYDHLDRRTIKKIVARFPKVTFVVPLGLKKWFRRHGVQRVVQLDWWQQTHTDGLSIYAVPARHWSMRTLWDRNRSLWCGWVIKVGKLNLWFSGDSGYSDNLLEIARRLGPFNLAALPVGAYAPKWFMHGQHMDPDQAVSLHHALGQPVTMAIHWGVFELADEPLDEPPGALEGAMQAAGLDAGLFKTWKIGGKMLLENIIDEDS</sequence>
<proteinExistence type="predicted"/>
<organism evidence="3 4">
    <name type="scientific">Erwinia tasmaniensis (strain DSM 17950 / CFBP 7177 / CIP 109463 / NCPPB 4357 / Et1/99)</name>
    <dbReference type="NCBI Taxonomy" id="465817"/>
    <lineage>
        <taxon>Bacteria</taxon>
        <taxon>Pseudomonadati</taxon>
        <taxon>Pseudomonadota</taxon>
        <taxon>Gammaproteobacteria</taxon>
        <taxon>Enterobacterales</taxon>
        <taxon>Erwiniaceae</taxon>
        <taxon>Erwinia</taxon>
    </lineage>
</organism>
<dbReference type="AlphaFoldDB" id="B2VJ60"/>
<dbReference type="PANTHER" id="PTHR15032">
    <property type="entry name" value="N-ACYL-PHOSPHATIDYLETHANOLAMINE-HYDROLYZING PHOSPHOLIPASE D"/>
    <property type="match status" value="1"/>
</dbReference>
<dbReference type="eggNOG" id="COG2220">
    <property type="taxonomic scope" value="Bacteria"/>
</dbReference>
<dbReference type="Gene3D" id="3.60.15.10">
    <property type="entry name" value="Ribonuclease Z/Hydroxyacylglutathione hydrolase-like"/>
    <property type="match status" value="1"/>
</dbReference>
<dbReference type="RefSeq" id="WP_012441260.1">
    <property type="nucleotide sequence ID" value="NC_010694.1"/>
</dbReference>
<feature type="region of interest" description="Disordered" evidence="1">
    <location>
        <begin position="1"/>
        <end position="23"/>
    </location>
</feature>
<evidence type="ECO:0000313" key="3">
    <source>
        <dbReference type="EMBL" id="CAO96566.1"/>
    </source>
</evidence>
<gene>
    <name evidence="3" type="ordered locus">ETA_15200</name>
</gene>
<feature type="domain" description="Metallo-beta-lactamase" evidence="2">
    <location>
        <begin position="90"/>
        <end position="286"/>
    </location>
</feature>
<dbReference type="InterPro" id="IPR036866">
    <property type="entry name" value="RibonucZ/Hydroxyglut_hydro"/>
</dbReference>
<evidence type="ECO:0000313" key="4">
    <source>
        <dbReference type="Proteomes" id="UP000001726"/>
    </source>
</evidence>